<feature type="transmembrane region" description="Helical" evidence="8">
    <location>
        <begin position="247"/>
        <end position="264"/>
    </location>
</feature>
<keyword evidence="7 8" id="KW-0472">Membrane</keyword>
<dbReference type="RefSeq" id="WP_208846658.1">
    <property type="nucleotide sequence ID" value="NZ_JAGGDJ010000002.1"/>
</dbReference>
<keyword evidence="3" id="KW-1003">Cell membrane</keyword>
<dbReference type="EMBL" id="JAGGDJ010000002">
    <property type="protein sequence ID" value="MBO7743651.1"/>
    <property type="molecule type" value="Genomic_DNA"/>
</dbReference>
<evidence type="ECO:0000256" key="5">
    <source>
        <dbReference type="ARBA" id="ARBA00022849"/>
    </source>
</evidence>
<evidence type="ECO:0000313" key="10">
    <source>
        <dbReference type="Proteomes" id="UP000670947"/>
    </source>
</evidence>
<feature type="transmembrane region" description="Helical" evidence="8">
    <location>
        <begin position="403"/>
        <end position="425"/>
    </location>
</feature>
<keyword evidence="4 8" id="KW-0812">Transmembrane</keyword>
<feature type="transmembrane region" description="Helical" evidence="8">
    <location>
        <begin position="181"/>
        <end position="203"/>
    </location>
</feature>
<feature type="transmembrane region" description="Helical" evidence="8">
    <location>
        <begin position="96"/>
        <end position="125"/>
    </location>
</feature>
<dbReference type="NCBIfam" id="NF011980">
    <property type="entry name" value="PRK15445.1"/>
    <property type="match status" value="1"/>
</dbReference>
<accession>A0ABS3W643</accession>
<evidence type="ECO:0000256" key="4">
    <source>
        <dbReference type="ARBA" id="ARBA00022692"/>
    </source>
</evidence>
<feature type="transmembrane region" description="Helical" evidence="8">
    <location>
        <begin position="276"/>
        <end position="297"/>
    </location>
</feature>
<dbReference type="InterPro" id="IPR000802">
    <property type="entry name" value="Arsenical_pump_ArsB"/>
</dbReference>
<evidence type="ECO:0000256" key="3">
    <source>
        <dbReference type="ARBA" id="ARBA00022475"/>
    </source>
</evidence>
<protein>
    <submittedName>
        <fullName evidence="9">Arsenic transporter</fullName>
    </submittedName>
</protein>
<feature type="transmembrane region" description="Helical" evidence="8">
    <location>
        <begin position="224"/>
        <end position="241"/>
    </location>
</feature>
<keyword evidence="10" id="KW-1185">Reference proteome</keyword>
<keyword evidence="6 8" id="KW-1133">Transmembrane helix</keyword>
<dbReference type="PRINTS" id="PR00758">
    <property type="entry name" value="ARSENICPUMP"/>
</dbReference>
<comment type="caution">
    <text evidence="9">The sequence shown here is derived from an EMBL/GenBank/DDBJ whole genome shotgun (WGS) entry which is preliminary data.</text>
</comment>
<feature type="transmembrane region" description="Helical" evidence="8">
    <location>
        <begin position="54"/>
        <end position="76"/>
    </location>
</feature>
<proteinExistence type="inferred from homology"/>
<dbReference type="Proteomes" id="UP000670947">
    <property type="component" value="Unassembled WGS sequence"/>
</dbReference>
<name>A0ABS3W643_9BACL</name>
<evidence type="ECO:0000256" key="8">
    <source>
        <dbReference type="SAM" id="Phobius"/>
    </source>
</evidence>
<evidence type="ECO:0000256" key="7">
    <source>
        <dbReference type="ARBA" id="ARBA00023136"/>
    </source>
</evidence>
<feature type="transmembrane region" description="Helical" evidence="8">
    <location>
        <begin position="137"/>
        <end position="161"/>
    </location>
</feature>
<comment type="subcellular location">
    <subcellularLocation>
        <location evidence="1">Cell membrane</location>
        <topology evidence="1">Multi-pass membrane protein</topology>
    </subcellularLocation>
</comment>
<feature type="transmembrane region" description="Helical" evidence="8">
    <location>
        <begin position="317"/>
        <end position="335"/>
    </location>
</feature>
<evidence type="ECO:0000313" key="9">
    <source>
        <dbReference type="EMBL" id="MBO7743651.1"/>
    </source>
</evidence>
<sequence length="482" mass="52787">MLALASIIFLVTLVFVIWQPKGLAIGWSACGGAVVALLCGVVDFHDVWDVTQIVWNATFTFVAIILISLILDEIGFFEWAALHMARFAKGNGKLMFVYVILLGAAVAAFFANDGAALILTPIVLAMVRALKFDDRMILPFIMASGFISDTASLPLVVSNLVNIVSSDFFGIGFAEYASRMIVPTLFSVAASLLVLFLFFRRSIPEQYELGQLKRPVDAIKDMRLFKISWVILAVLLIAYLTSELIEVPVSIIAGAAAIVFLILARQSREIHAWKLVKGAPWAVVVFSIGMYVVVYGLRNVGLTDELGDVFKWTGEQGLFVAAVGSGLIAAILSSIMNNMPTVMIDALAIQGTNPTGIIREAFLYANVIGSDLGPKITPIGSLATLLWLHVLSSKGVKITWGHYFRTGIILTVPTLFITLTGLYLWLHMIHSTSINSWFLIGIIVVITVLIAVLMKALFRSRKNKEDLNKVLKINRIQDKGDH</sequence>
<dbReference type="PANTHER" id="PTHR43302:SF5">
    <property type="entry name" value="TRANSPORTER ARSB-RELATED"/>
    <property type="match status" value="1"/>
</dbReference>
<dbReference type="Pfam" id="PF02040">
    <property type="entry name" value="ArsB"/>
    <property type="match status" value="1"/>
</dbReference>
<feature type="transmembrane region" description="Helical" evidence="8">
    <location>
        <begin position="437"/>
        <end position="458"/>
    </location>
</feature>
<dbReference type="PANTHER" id="PTHR43302">
    <property type="entry name" value="TRANSPORTER ARSB-RELATED"/>
    <property type="match status" value="1"/>
</dbReference>
<evidence type="ECO:0000256" key="2">
    <source>
        <dbReference type="ARBA" id="ARBA00006433"/>
    </source>
</evidence>
<evidence type="ECO:0000256" key="1">
    <source>
        <dbReference type="ARBA" id="ARBA00004651"/>
    </source>
</evidence>
<reference evidence="9 10" key="1">
    <citation type="submission" date="2021-03" db="EMBL/GenBank/DDBJ databases">
        <title>Paenibacillus artemisicola MWE-103 whole genome sequence.</title>
        <authorList>
            <person name="Ham Y.J."/>
        </authorList>
    </citation>
    <scope>NUCLEOTIDE SEQUENCE [LARGE SCALE GENOMIC DNA]</scope>
    <source>
        <strain evidence="9 10">MWE-103</strain>
    </source>
</reference>
<evidence type="ECO:0000256" key="6">
    <source>
        <dbReference type="ARBA" id="ARBA00022989"/>
    </source>
</evidence>
<organism evidence="9 10">
    <name type="scientific">Paenibacillus artemisiicola</name>
    <dbReference type="NCBI Taxonomy" id="1172618"/>
    <lineage>
        <taxon>Bacteria</taxon>
        <taxon>Bacillati</taxon>
        <taxon>Bacillota</taxon>
        <taxon>Bacilli</taxon>
        <taxon>Bacillales</taxon>
        <taxon>Paenibacillaceae</taxon>
        <taxon>Paenibacillus</taxon>
    </lineage>
</organism>
<comment type="similarity">
    <text evidence="2">Belongs to the ArsB family.</text>
</comment>
<keyword evidence="5" id="KW-0059">Arsenical resistance</keyword>
<dbReference type="CDD" id="cd01118">
    <property type="entry name" value="ArsB_permease"/>
    <property type="match status" value="1"/>
</dbReference>
<dbReference type="NCBIfam" id="TIGR00935">
    <property type="entry name" value="2a45"/>
    <property type="match status" value="1"/>
</dbReference>
<feature type="transmembrane region" description="Helical" evidence="8">
    <location>
        <begin position="24"/>
        <end position="42"/>
    </location>
</feature>
<gene>
    <name evidence="9" type="ORF">I8J29_05550</name>
</gene>